<dbReference type="InterPro" id="IPR036390">
    <property type="entry name" value="WH_DNA-bd_sf"/>
</dbReference>
<dbReference type="InterPro" id="IPR052509">
    <property type="entry name" value="Metal_resp_DNA-bind_regulator"/>
</dbReference>
<evidence type="ECO:0000313" key="3">
    <source>
        <dbReference type="EMBL" id="GLY83060.1"/>
    </source>
</evidence>
<dbReference type="EMBL" id="BSTK01000001">
    <property type="protein sequence ID" value="GLY83060.1"/>
    <property type="molecule type" value="Genomic_DNA"/>
</dbReference>
<protein>
    <recommendedName>
        <fullName evidence="2">Transcription regulator PadR N-terminal domain-containing protein</fullName>
    </recommendedName>
</protein>
<keyword evidence="4" id="KW-1185">Reference proteome</keyword>
<dbReference type="AlphaFoldDB" id="A0A9W6VWQ2"/>
<evidence type="ECO:0000259" key="2">
    <source>
        <dbReference type="Pfam" id="PF03551"/>
    </source>
</evidence>
<dbReference type="Gene3D" id="1.10.10.10">
    <property type="entry name" value="Winged helix-like DNA-binding domain superfamily/Winged helix DNA-binding domain"/>
    <property type="match status" value="1"/>
</dbReference>
<reference evidence="3" key="1">
    <citation type="submission" date="2023-03" db="EMBL/GenBank/DDBJ databases">
        <title>Actinoallomurus iriomotensis NBRC 103684.</title>
        <authorList>
            <person name="Ichikawa N."/>
            <person name="Sato H."/>
            <person name="Tonouchi N."/>
        </authorList>
    </citation>
    <scope>NUCLEOTIDE SEQUENCE</scope>
    <source>
        <strain evidence="3">NBRC 103684</strain>
    </source>
</reference>
<name>A0A9W6VWQ2_9ACTN</name>
<gene>
    <name evidence="3" type="ORF">Airi02_009900</name>
</gene>
<dbReference type="PANTHER" id="PTHR33169:SF14">
    <property type="entry name" value="TRANSCRIPTIONAL REGULATOR RV3488"/>
    <property type="match status" value="1"/>
</dbReference>
<feature type="region of interest" description="Disordered" evidence="1">
    <location>
        <begin position="88"/>
        <end position="108"/>
    </location>
</feature>
<dbReference type="RefSeq" id="WP_285567209.1">
    <property type="nucleotide sequence ID" value="NZ_BSTK01000001.1"/>
</dbReference>
<dbReference type="InterPro" id="IPR005149">
    <property type="entry name" value="Tscrpt_reg_PadR_N"/>
</dbReference>
<dbReference type="Pfam" id="PF03551">
    <property type="entry name" value="PadR"/>
    <property type="match status" value="1"/>
</dbReference>
<organism evidence="3 4">
    <name type="scientific">Actinoallomurus iriomotensis</name>
    <dbReference type="NCBI Taxonomy" id="478107"/>
    <lineage>
        <taxon>Bacteria</taxon>
        <taxon>Bacillati</taxon>
        <taxon>Actinomycetota</taxon>
        <taxon>Actinomycetes</taxon>
        <taxon>Streptosporangiales</taxon>
        <taxon>Thermomonosporaceae</taxon>
        <taxon>Actinoallomurus</taxon>
    </lineage>
</organism>
<dbReference type="PANTHER" id="PTHR33169">
    <property type="entry name" value="PADR-FAMILY TRANSCRIPTIONAL REGULATOR"/>
    <property type="match status" value="1"/>
</dbReference>
<proteinExistence type="predicted"/>
<comment type="caution">
    <text evidence="3">The sequence shown here is derived from an EMBL/GenBank/DDBJ whole genome shotgun (WGS) entry which is preliminary data.</text>
</comment>
<evidence type="ECO:0000313" key="4">
    <source>
        <dbReference type="Proteomes" id="UP001165074"/>
    </source>
</evidence>
<accession>A0A9W6VWQ2</accession>
<dbReference type="SUPFAM" id="SSF46785">
    <property type="entry name" value="Winged helix' DNA-binding domain"/>
    <property type="match status" value="1"/>
</dbReference>
<dbReference type="Proteomes" id="UP001165074">
    <property type="component" value="Unassembled WGS sequence"/>
</dbReference>
<evidence type="ECO:0000256" key="1">
    <source>
        <dbReference type="SAM" id="MobiDB-lite"/>
    </source>
</evidence>
<dbReference type="InterPro" id="IPR036388">
    <property type="entry name" value="WH-like_DNA-bd_sf"/>
</dbReference>
<sequence length="108" mass="11908">MTLAVAKVLRVFIEEPDAPRYGLELMKATGLPSGSLYPVLARLERAGWVRSSRERIDPAVEGRPPRRYYRLTPDGLASARTELAALTEQLSPPRRTTHGIAQPEGGRA</sequence>
<feature type="domain" description="Transcription regulator PadR N-terminal" evidence="2">
    <location>
        <begin position="18"/>
        <end position="77"/>
    </location>
</feature>